<reference evidence="20 21" key="1">
    <citation type="journal article" date="2013" name="J. Microbiol.">
        <title>Mucilaginibacter ginsenosidivorax sp. nov., with ginsenoside converting activity isolated from sediment.</title>
        <authorList>
            <person name="Kim J.K."/>
            <person name="Choi T.E."/>
            <person name="Liu Q.M."/>
            <person name="Park H.Y."/>
            <person name="Yi T.H."/>
            <person name="Yoon M.H."/>
            <person name="Kim S.C."/>
            <person name="Im W.T."/>
        </authorList>
    </citation>
    <scope>NUCLEOTIDE SEQUENCE [LARGE SCALE GENOMIC DNA]</scope>
    <source>
        <strain evidence="20 21">KHI28</strain>
    </source>
</reference>
<evidence type="ECO:0000256" key="7">
    <source>
        <dbReference type="ARBA" id="ARBA00022679"/>
    </source>
</evidence>
<keyword evidence="7 20" id="KW-0808">Transferase</keyword>
<feature type="transmembrane region" description="Helical" evidence="16">
    <location>
        <begin position="29"/>
        <end position="49"/>
    </location>
</feature>
<keyword evidence="21" id="KW-1185">Reference proteome</keyword>
<dbReference type="EMBL" id="CP042437">
    <property type="protein sequence ID" value="QEC77937.1"/>
    <property type="molecule type" value="Genomic_DNA"/>
</dbReference>
<dbReference type="CDD" id="cd05387">
    <property type="entry name" value="BY-kinase"/>
    <property type="match status" value="1"/>
</dbReference>
<evidence type="ECO:0000256" key="13">
    <source>
        <dbReference type="ARBA" id="ARBA00023136"/>
    </source>
</evidence>
<evidence type="ECO:0000256" key="5">
    <source>
        <dbReference type="ARBA" id="ARBA00022475"/>
    </source>
</evidence>
<evidence type="ECO:0000256" key="9">
    <source>
        <dbReference type="ARBA" id="ARBA00022741"/>
    </source>
</evidence>
<comment type="catalytic activity">
    <reaction evidence="15">
        <text>L-tyrosyl-[protein] + ATP = O-phospho-L-tyrosyl-[protein] + ADP + H(+)</text>
        <dbReference type="Rhea" id="RHEA:10596"/>
        <dbReference type="Rhea" id="RHEA-COMP:10136"/>
        <dbReference type="Rhea" id="RHEA-COMP:20101"/>
        <dbReference type="ChEBI" id="CHEBI:15378"/>
        <dbReference type="ChEBI" id="CHEBI:30616"/>
        <dbReference type="ChEBI" id="CHEBI:46858"/>
        <dbReference type="ChEBI" id="CHEBI:61978"/>
        <dbReference type="ChEBI" id="CHEBI:456216"/>
        <dbReference type="EC" id="2.7.10.2"/>
    </reaction>
</comment>
<keyword evidence="14" id="KW-0829">Tyrosine-protein kinase</keyword>
<evidence type="ECO:0000256" key="4">
    <source>
        <dbReference type="ARBA" id="ARBA00011903"/>
    </source>
</evidence>
<dbReference type="InterPro" id="IPR003856">
    <property type="entry name" value="LPS_length_determ_N"/>
</dbReference>
<evidence type="ECO:0000256" key="2">
    <source>
        <dbReference type="ARBA" id="ARBA00007316"/>
    </source>
</evidence>
<dbReference type="NCBIfam" id="TIGR01007">
    <property type="entry name" value="eps_fam"/>
    <property type="match status" value="1"/>
</dbReference>
<dbReference type="InterPro" id="IPR050445">
    <property type="entry name" value="Bact_polysacc_biosynth/exp"/>
</dbReference>
<keyword evidence="8 16" id="KW-0812">Transmembrane</keyword>
<keyword evidence="10 20" id="KW-0418">Kinase</keyword>
<sequence>MEETEKFQRKLPNQEIDYFKIGKILLSRWYWIAASVSIGVIISYTYLWYTPKTYATSGTLKIEEKKSEVSDLITVMTVPERGPSKIQSITSVLQSRNVILSAIKDIDYRVSFYLSGRVRTTETYPSKPLNIQLIKFDSLNFFHEQISYKPIDRQTFSLSYKAGDKEIKNKYQYNSPVTIGNTSFNIKYPGAIDNSTIYIFNFNIPEDYIGRVQGGLRAGETGKNTNILSIQETDSNPQFAADVLNNIMKEYVIFDRNQKAQSASQMIDFIDSQLSFLSNEVKGSESSIEKYKNKNKILDVNSASTSSATKAAEIESNRSLLKIQLISLDQLKDQITKEKDNVTLNFSAGGTDLPALNALISKLDGLISERSTLLKTFTPNSQPLLDVNQQILQTKLTALNNIKGIRSSIEKNIVYLDSQLSQVNQTIMALPAAQRDLVSLQRDFEINDKVYSFLSEKKLEAQISRAGILPGATVIEFAQPNFNAVSPNEHDIHRSAIIFGLVIGLGLIILIRVLNPYIYDKETIESLTAIPILGIIRKYPEVIDENSRQILALSKPRSIFAESVRSVRTNLSFLASEKLSKVICITSEVAGEGKSFVAVNLSSTLSLIDKRVILIGADLRRSQLHKTFHVPNDLGLSNYLAHQNQLEDIILHSEQENLDFIVSGPIPPNPSELLHSDRMMALISQLKLKYDIIMIDTAPIGLVSDAIPLIRVSDINVFVIRSGKSKFYAATVPQRIALEYHLDNTVIVLNAFEEDLLHSRYYTTKFGGDNTGTRYYYYADYNGYSGSGYYMDDKKNKWWDIRQWFK</sequence>
<keyword evidence="12 16" id="KW-1133">Transmembrane helix</keyword>
<keyword evidence="5" id="KW-1003">Cell membrane</keyword>
<dbReference type="Gene3D" id="3.40.50.300">
    <property type="entry name" value="P-loop containing nucleotide triphosphate hydrolases"/>
    <property type="match status" value="1"/>
</dbReference>
<keyword evidence="9" id="KW-0547">Nucleotide-binding</keyword>
<dbReference type="OrthoDB" id="9794577at2"/>
<dbReference type="KEGG" id="mgk:FSB76_19075"/>
<protein>
    <recommendedName>
        <fullName evidence="4">non-specific protein-tyrosine kinase</fullName>
        <ecNumber evidence="4">2.7.10.2</ecNumber>
    </recommendedName>
</protein>
<gene>
    <name evidence="20" type="ORF">FSB76_19075</name>
</gene>
<keyword evidence="6" id="KW-0997">Cell inner membrane</keyword>
<dbReference type="Pfam" id="PF13807">
    <property type="entry name" value="GNVR"/>
    <property type="match status" value="1"/>
</dbReference>
<dbReference type="EC" id="2.7.10.2" evidence="4"/>
<comment type="subcellular location">
    <subcellularLocation>
        <location evidence="1">Cell inner membrane</location>
        <topology evidence="1">Multi-pass membrane protein</topology>
    </subcellularLocation>
</comment>
<keyword evidence="11" id="KW-0067">ATP-binding</keyword>
<evidence type="ECO:0000256" key="8">
    <source>
        <dbReference type="ARBA" id="ARBA00022692"/>
    </source>
</evidence>
<dbReference type="Pfam" id="PF13614">
    <property type="entry name" value="AAA_31"/>
    <property type="match status" value="1"/>
</dbReference>
<evidence type="ECO:0000256" key="3">
    <source>
        <dbReference type="ARBA" id="ARBA00008883"/>
    </source>
</evidence>
<proteinExistence type="inferred from homology"/>
<evidence type="ECO:0000256" key="14">
    <source>
        <dbReference type="ARBA" id="ARBA00023137"/>
    </source>
</evidence>
<feature type="domain" description="Polysaccharide chain length determinant N-terminal" evidence="17">
    <location>
        <begin position="14"/>
        <end position="105"/>
    </location>
</feature>
<dbReference type="InterPro" id="IPR005702">
    <property type="entry name" value="Wzc-like_C"/>
</dbReference>
<evidence type="ECO:0000256" key="1">
    <source>
        <dbReference type="ARBA" id="ARBA00004429"/>
    </source>
</evidence>
<dbReference type="GO" id="GO:0005524">
    <property type="term" value="F:ATP binding"/>
    <property type="evidence" value="ECO:0007669"/>
    <property type="project" value="UniProtKB-KW"/>
</dbReference>
<feature type="domain" description="AAA" evidence="18">
    <location>
        <begin position="581"/>
        <end position="700"/>
    </location>
</feature>
<accession>A0A5B8W3D3</accession>
<keyword evidence="13 16" id="KW-0472">Membrane</keyword>
<dbReference type="AlphaFoldDB" id="A0A5B8W3D3"/>
<dbReference type="Pfam" id="PF02706">
    <property type="entry name" value="Wzz"/>
    <property type="match status" value="1"/>
</dbReference>
<evidence type="ECO:0000259" key="19">
    <source>
        <dbReference type="Pfam" id="PF13807"/>
    </source>
</evidence>
<evidence type="ECO:0000313" key="20">
    <source>
        <dbReference type="EMBL" id="QEC77937.1"/>
    </source>
</evidence>
<dbReference type="InterPro" id="IPR032807">
    <property type="entry name" value="GNVR"/>
</dbReference>
<evidence type="ECO:0000259" key="17">
    <source>
        <dbReference type="Pfam" id="PF02706"/>
    </source>
</evidence>
<evidence type="ECO:0000256" key="6">
    <source>
        <dbReference type="ARBA" id="ARBA00022519"/>
    </source>
</evidence>
<comment type="similarity">
    <text evidence="2">Belongs to the CpsD/CapB family.</text>
</comment>
<feature type="domain" description="Tyrosine-protein kinase G-rich" evidence="19">
    <location>
        <begin position="434"/>
        <end position="510"/>
    </location>
</feature>
<dbReference type="InterPro" id="IPR027417">
    <property type="entry name" value="P-loop_NTPase"/>
</dbReference>
<evidence type="ECO:0000256" key="16">
    <source>
        <dbReference type="SAM" id="Phobius"/>
    </source>
</evidence>
<dbReference type="GO" id="GO:0005886">
    <property type="term" value="C:plasma membrane"/>
    <property type="evidence" value="ECO:0007669"/>
    <property type="project" value="UniProtKB-SubCell"/>
</dbReference>
<dbReference type="SUPFAM" id="SSF52540">
    <property type="entry name" value="P-loop containing nucleoside triphosphate hydrolases"/>
    <property type="match status" value="1"/>
</dbReference>
<dbReference type="GO" id="GO:0004715">
    <property type="term" value="F:non-membrane spanning protein tyrosine kinase activity"/>
    <property type="evidence" value="ECO:0007669"/>
    <property type="project" value="UniProtKB-EC"/>
</dbReference>
<evidence type="ECO:0000256" key="11">
    <source>
        <dbReference type="ARBA" id="ARBA00022840"/>
    </source>
</evidence>
<evidence type="ECO:0000259" key="18">
    <source>
        <dbReference type="Pfam" id="PF13614"/>
    </source>
</evidence>
<evidence type="ECO:0000256" key="10">
    <source>
        <dbReference type="ARBA" id="ARBA00022777"/>
    </source>
</evidence>
<evidence type="ECO:0000313" key="21">
    <source>
        <dbReference type="Proteomes" id="UP000321362"/>
    </source>
</evidence>
<evidence type="ECO:0000256" key="12">
    <source>
        <dbReference type="ARBA" id="ARBA00022989"/>
    </source>
</evidence>
<organism evidence="20 21">
    <name type="scientific">Mucilaginibacter ginsenosidivorax</name>
    <dbReference type="NCBI Taxonomy" id="862126"/>
    <lineage>
        <taxon>Bacteria</taxon>
        <taxon>Pseudomonadati</taxon>
        <taxon>Bacteroidota</taxon>
        <taxon>Sphingobacteriia</taxon>
        <taxon>Sphingobacteriales</taxon>
        <taxon>Sphingobacteriaceae</taxon>
        <taxon>Mucilaginibacter</taxon>
    </lineage>
</organism>
<dbReference type="RefSeq" id="WP_147056092.1">
    <property type="nucleotide sequence ID" value="NZ_CP042437.1"/>
</dbReference>
<dbReference type="PANTHER" id="PTHR32309:SF13">
    <property type="entry name" value="FERRIC ENTEROBACTIN TRANSPORT PROTEIN FEPE"/>
    <property type="match status" value="1"/>
</dbReference>
<dbReference type="Proteomes" id="UP000321362">
    <property type="component" value="Chromosome"/>
</dbReference>
<dbReference type="PANTHER" id="PTHR32309">
    <property type="entry name" value="TYROSINE-PROTEIN KINASE"/>
    <property type="match status" value="1"/>
</dbReference>
<name>A0A5B8W3D3_9SPHI</name>
<evidence type="ECO:0000256" key="15">
    <source>
        <dbReference type="ARBA" id="ARBA00051245"/>
    </source>
</evidence>
<dbReference type="InterPro" id="IPR025669">
    <property type="entry name" value="AAA_dom"/>
</dbReference>
<comment type="similarity">
    <text evidence="3">Belongs to the etk/wzc family.</text>
</comment>